<sequence length="111" mass="12245">MSWDTTRSTSSAGARIGAHEARQRLEHERNARLAQLRALKDTEGAGQEADDLLNAQRGAVRRALKDIEAAFARLEDGTYGLCRACARPIPPERLEILPYASACVPCRQRAE</sequence>
<dbReference type="RefSeq" id="WP_381842609.1">
    <property type="nucleotide sequence ID" value="NZ_JBHYTS010000052.1"/>
</dbReference>
<dbReference type="Pfam" id="PF01258">
    <property type="entry name" value="zf-dskA_traR"/>
    <property type="match status" value="1"/>
</dbReference>
<reference evidence="7 8" key="1">
    <citation type="submission" date="2024-09" db="EMBL/GenBank/DDBJ databases">
        <title>The Natural Products Discovery Center: Release of the First 8490 Sequenced Strains for Exploring Actinobacteria Biosynthetic Diversity.</title>
        <authorList>
            <person name="Kalkreuter E."/>
            <person name="Kautsar S.A."/>
            <person name="Yang D."/>
            <person name="Bader C.D."/>
            <person name="Teijaro C.N."/>
            <person name="Fluegel L."/>
            <person name="Davis C.M."/>
            <person name="Simpson J.R."/>
            <person name="Lauterbach L."/>
            <person name="Steele A.D."/>
            <person name="Gui C."/>
            <person name="Meng S."/>
            <person name="Li G."/>
            <person name="Viehrig K."/>
            <person name="Ye F."/>
            <person name="Su P."/>
            <person name="Kiefer A.F."/>
            <person name="Nichols A."/>
            <person name="Cepeda A.J."/>
            <person name="Yan W."/>
            <person name="Fan B."/>
            <person name="Jiang Y."/>
            <person name="Adhikari A."/>
            <person name="Zheng C.-J."/>
            <person name="Schuster L."/>
            <person name="Cowan T.M."/>
            <person name="Smanski M.J."/>
            <person name="Chevrette M.G."/>
            <person name="De Carvalho L.P.S."/>
            <person name="Shen B."/>
        </authorList>
    </citation>
    <scope>NUCLEOTIDE SEQUENCE [LARGE SCALE GENOMIC DNA]</scope>
    <source>
        <strain evidence="7 8">NPDC059500</strain>
    </source>
</reference>
<evidence type="ECO:0000256" key="1">
    <source>
        <dbReference type="ARBA" id="ARBA00022723"/>
    </source>
</evidence>
<dbReference type="Proteomes" id="UP001599756">
    <property type="component" value="Unassembled WGS sequence"/>
</dbReference>
<name>A0ABW6HBV8_9ACTN</name>
<dbReference type="PANTHER" id="PTHR33823">
    <property type="entry name" value="RNA POLYMERASE-BINDING TRANSCRIPTION FACTOR DKSA-RELATED"/>
    <property type="match status" value="1"/>
</dbReference>
<protein>
    <submittedName>
        <fullName evidence="7">TraR/DksA family transcriptional regulator</fullName>
    </submittedName>
</protein>
<feature type="region of interest" description="Disordered" evidence="5">
    <location>
        <begin position="1"/>
        <end position="24"/>
    </location>
</feature>
<evidence type="ECO:0000256" key="3">
    <source>
        <dbReference type="ARBA" id="ARBA00022833"/>
    </source>
</evidence>
<evidence type="ECO:0000259" key="6">
    <source>
        <dbReference type="Pfam" id="PF01258"/>
    </source>
</evidence>
<organism evidence="7 8">
    <name type="scientific">Streptomyces anandii</name>
    <dbReference type="NCBI Taxonomy" id="285454"/>
    <lineage>
        <taxon>Bacteria</taxon>
        <taxon>Bacillati</taxon>
        <taxon>Actinomycetota</taxon>
        <taxon>Actinomycetes</taxon>
        <taxon>Kitasatosporales</taxon>
        <taxon>Streptomycetaceae</taxon>
        <taxon>Streptomyces</taxon>
    </lineage>
</organism>
<dbReference type="InterPro" id="IPR000962">
    <property type="entry name" value="Znf_DskA_TraR"/>
</dbReference>
<keyword evidence="1" id="KW-0479">Metal-binding</keyword>
<keyword evidence="8" id="KW-1185">Reference proteome</keyword>
<evidence type="ECO:0000256" key="2">
    <source>
        <dbReference type="ARBA" id="ARBA00022771"/>
    </source>
</evidence>
<evidence type="ECO:0000256" key="5">
    <source>
        <dbReference type="SAM" id="MobiDB-lite"/>
    </source>
</evidence>
<proteinExistence type="predicted"/>
<keyword evidence="3" id="KW-0862">Zinc</keyword>
<feature type="domain" description="Zinc finger DksA/TraR C4-type" evidence="6">
    <location>
        <begin position="77"/>
        <end position="111"/>
    </location>
</feature>
<evidence type="ECO:0000313" key="8">
    <source>
        <dbReference type="Proteomes" id="UP001599756"/>
    </source>
</evidence>
<feature type="compositionally biased region" description="Polar residues" evidence="5">
    <location>
        <begin position="1"/>
        <end position="12"/>
    </location>
</feature>
<keyword evidence="2" id="KW-0863">Zinc-finger</keyword>
<evidence type="ECO:0000313" key="7">
    <source>
        <dbReference type="EMBL" id="MFE1754111.1"/>
    </source>
</evidence>
<feature type="zinc finger region" description="dksA C4-type" evidence="4">
    <location>
        <begin position="82"/>
        <end position="106"/>
    </location>
</feature>
<gene>
    <name evidence="7" type="ORF">ACFW88_26815</name>
</gene>
<dbReference type="PROSITE" id="PS51128">
    <property type="entry name" value="ZF_DKSA_2"/>
    <property type="match status" value="1"/>
</dbReference>
<accession>A0ABW6HBV8</accession>
<dbReference type="Gene3D" id="1.20.120.910">
    <property type="entry name" value="DksA, coiled-coil domain"/>
    <property type="match status" value="1"/>
</dbReference>
<dbReference type="PANTHER" id="PTHR33823:SF4">
    <property type="entry name" value="GENERAL STRESS PROTEIN 16O"/>
    <property type="match status" value="1"/>
</dbReference>
<evidence type="ECO:0000256" key="4">
    <source>
        <dbReference type="PROSITE-ProRule" id="PRU00510"/>
    </source>
</evidence>
<dbReference type="EMBL" id="JBHYTS010000052">
    <property type="protein sequence ID" value="MFE1754111.1"/>
    <property type="molecule type" value="Genomic_DNA"/>
</dbReference>
<dbReference type="SUPFAM" id="SSF57716">
    <property type="entry name" value="Glucocorticoid receptor-like (DNA-binding domain)"/>
    <property type="match status" value="1"/>
</dbReference>
<comment type="caution">
    <text evidence="7">The sequence shown here is derived from an EMBL/GenBank/DDBJ whole genome shotgun (WGS) entry which is preliminary data.</text>
</comment>